<feature type="domain" description="Aminopeptidase N-like N-terminal" evidence="27">
    <location>
        <begin position="61"/>
        <end position="250"/>
    </location>
</feature>
<dbReference type="GO" id="GO:0043171">
    <property type="term" value="P:peptide catabolic process"/>
    <property type="evidence" value="ECO:0007669"/>
    <property type="project" value="TreeGrafter"/>
</dbReference>
<dbReference type="InterPro" id="IPR027268">
    <property type="entry name" value="Peptidase_M4/M1_CTD_sf"/>
</dbReference>
<feature type="site" description="Transition state stabilizer" evidence="22">
    <location>
        <position position="443"/>
    </location>
</feature>
<evidence type="ECO:0000256" key="10">
    <source>
        <dbReference type="ARBA" id="ARBA00022729"/>
    </source>
</evidence>
<evidence type="ECO:0000313" key="28">
    <source>
        <dbReference type="EnsemblMetazoa" id="ADIR006613-PA"/>
    </source>
</evidence>
<dbReference type="FunFam" id="2.60.40.1910:FF:000008">
    <property type="entry name" value="Aminopeptidase"/>
    <property type="match status" value="1"/>
</dbReference>
<feature type="active site" description="Proton acceptor" evidence="20">
    <location>
        <position position="357"/>
    </location>
</feature>
<dbReference type="FunFam" id="1.25.50.20:FF:000001">
    <property type="entry name" value="Aminopeptidase"/>
    <property type="match status" value="1"/>
</dbReference>
<evidence type="ECO:0000256" key="23">
    <source>
        <dbReference type="RuleBase" id="RU364040"/>
    </source>
</evidence>
<feature type="binding site" evidence="21">
    <location>
        <position position="356"/>
    </location>
    <ligand>
        <name>Zn(2+)</name>
        <dbReference type="ChEBI" id="CHEBI:29105"/>
        <note>catalytic</note>
    </ligand>
</feature>
<evidence type="ECO:0000256" key="18">
    <source>
        <dbReference type="ARBA" id="ARBA00023180"/>
    </source>
</evidence>
<keyword evidence="11 23" id="KW-0378">Hydrolase</keyword>
<evidence type="ECO:0000313" key="29">
    <source>
        <dbReference type="Proteomes" id="UP000075884"/>
    </source>
</evidence>
<keyword evidence="19" id="KW-0449">Lipoprotein</keyword>
<dbReference type="Pfam" id="PF11838">
    <property type="entry name" value="ERAP1_C"/>
    <property type="match status" value="1"/>
</dbReference>
<dbReference type="GO" id="GO:0005615">
    <property type="term" value="C:extracellular space"/>
    <property type="evidence" value="ECO:0007669"/>
    <property type="project" value="TreeGrafter"/>
</dbReference>
<evidence type="ECO:0000256" key="22">
    <source>
        <dbReference type="PIRSR" id="PIRSR634016-4"/>
    </source>
</evidence>
<evidence type="ECO:0000256" key="8">
    <source>
        <dbReference type="ARBA" id="ARBA00022692"/>
    </source>
</evidence>
<dbReference type="VEuPathDB" id="VectorBase:ADIR006613"/>
<dbReference type="PRINTS" id="PR00756">
    <property type="entry name" value="ALADIPTASE"/>
</dbReference>
<dbReference type="GO" id="GO:0098552">
    <property type="term" value="C:side of membrane"/>
    <property type="evidence" value="ECO:0007669"/>
    <property type="project" value="UniProtKB-KW"/>
</dbReference>
<name>A0A182NG41_9DIPT</name>
<feature type="signal peptide" evidence="24">
    <location>
        <begin position="1"/>
        <end position="22"/>
    </location>
</feature>
<keyword evidence="17" id="KW-1015">Disulfide bond</keyword>
<comment type="cofactor">
    <cofactor evidence="21 23">
        <name>Zn(2+)</name>
        <dbReference type="ChEBI" id="CHEBI:29105"/>
    </cofactor>
    <text evidence="21 23">Binds 1 zinc ion per subunit.</text>
</comment>
<comment type="catalytic activity">
    <reaction evidence="1">
        <text>Release of an N-terminal amino acid, Xaa-|-Yaa- from a peptide, amide or arylamide. Xaa is preferably Ala, but may be most amino acids including Pro (slow action). When a terminal hydrophobic residue is followed by a prolyl residue, the two may be released as an intact Xaa-Pro dipeptide.</text>
        <dbReference type="EC" id="3.4.11.2"/>
    </reaction>
</comment>
<keyword evidence="12 21" id="KW-0862">Zinc</keyword>
<evidence type="ECO:0000256" key="12">
    <source>
        <dbReference type="ARBA" id="ARBA00022833"/>
    </source>
</evidence>
<dbReference type="Gene3D" id="2.60.40.1910">
    <property type="match status" value="1"/>
</dbReference>
<keyword evidence="8" id="KW-0812">Transmembrane</keyword>
<evidence type="ECO:0000256" key="14">
    <source>
        <dbReference type="ARBA" id="ARBA00022989"/>
    </source>
</evidence>
<dbReference type="InterPro" id="IPR001930">
    <property type="entry name" value="Peptidase_M1"/>
</dbReference>
<evidence type="ECO:0000256" key="21">
    <source>
        <dbReference type="PIRSR" id="PIRSR634016-3"/>
    </source>
</evidence>
<evidence type="ECO:0000256" key="9">
    <source>
        <dbReference type="ARBA" id="ARBA00022723"/>
    </source>
</evidence>
<proteinExistence type="inferred from homology"/>
<dbReference type="InterPro" id="IPR050344">
    <property type="entry name" value="Peptidase_M1_aminopeptidases"/>
</dbReference>
<evidence type="ECO:0000256" key="15">
    <source>
        <dbReference type="ARBA" id="ARBA00023049"/>
    </source>
</evidence>
<dbReference type="Pfam" id="PF01433">
    <property type="entry name" value="Peptidase_M1"/>
    <property type="match status" value="1"/>
</dbReference>
<dbReference type="Gene3D" id="1.10.390.10">
    <property type="entry name" value="Neutral Protease Domain 2"/>
    <property type="match status" value="1"/>
</dbReference>
<comment type="similarity">
    <text evidence="4 23">Belongs to the peptidase M1 family.</text>
</comment>
<evidence type="ECO:0000256" key="17">
    <source>
        <dbReference type="ARBA" id="ARBA00023157"/>
    </source>
</evidence>
<dbReference type="PANTHER" id="PTHR11533:SF290">
    <property type="entry name" value="AMINOPEPTIDASE"/>
    <property type="match status" value="1"/>
</dbReference>
<feature type="binding site" evidence="21">
    <location>
        <position position="379"/>
    </location>
    <ligand>
        <name>Zn(2+)</name>
        <dbReference type="ChEBI" id="CHEBI:29105"/>
        <note>catalytic</note>
    </ligand>
</feature>
<keyword evidence="18" id="KW-0325">Glycoprotein</keyword>
<evidence type="ECO:0000256" key="20">
    <source>
        <dbReference type="PIRSR" id="PIRSR634016-1"/>
    </source>
</evidence>
<dbReference type="InterPro" id="IPR042097">
    <property type="entry name" value="Aminopeptidase_N-like_N_sf"/>
</dbReference>
<feature type="binding site" evidence="21">
    <location>
        <position position="360"/>
    </location>
    <ligand>
        <name>Zn(2+)</name>
        <dbReference type="ChEBI" id="CHEBI:29105"/>
        <note>catalytic</note>
    </ligand>
</feature>
<evidence type="ECO:0000256" key="19">
    <source>
        <dbReference type="ARBA" id="ARBA00023288"/>
    </source>
</evidence>
<dbReference type="AlphaFoldDB" id="A0A182NG41"/>
<keyword evidence="15 23" id="KW-0482">Metalloprotease</keyword>
<evidence type="ECO:0000256" key="6">
    <source>
        <dbReference type="ARBA" id="ARBA00022622"/>
    </source>
</evidence>
<dbReference type="InterPro" id="IPR024571">
    <property type="entry name" value="ERAP1-like_C_dom"/>
</dbReference>
<keyword evidence="13" id="KW-0735">Signal-anchor</keyword>
<evidence type="ECO:0000259" key="27">
    <source>
        <dbReference type="Pfam" id="PF17900"/>
    </source>
</evidence>
<evidence type="ECO:0000256" key="3">
    <source>
        <dbReference type="ARBA" id="ARBA00004609"/>
    </source>
</evidence>
<reference evidence="29" key="1">
    <citation type="submission" date="2013-03" db="EMBL/GenBank/DDBJ databases">
        <title>The Genome Sequence of Anopheles dirus WRAIR2.</title>
        <authorList>
            <consortium name="The Broad Institute Genomics Platform"/>
            <person name="Neafsey D.E."/>
            <person name="Walton C."/>
            <person name="Walker B."/>
            <person name="Young S.K."/>
            <person name="Zeng Q."/>
            <person name="Gargeya S."/>
            <person name="Fitzgerald M."/>
            <person name="Haas B."/>
            <person name="Abouelleil A."/>
            <person name="Allen A.W."/>
            <person name="Alvarado L."/>
            <person name="Arachchi H.M."/>
            <person name="Berlin A.M."/>
            <person name="Chapman S.B."/>
            <person name="Gainer-Dewar J."/>
            <person name="Goldberg J."/>
            <person name="Griggs A."/>
            <person name="Gujja S."/>
            <person name="Hansen M."/>
            <person name="Howarth C."/>
            <person name="Imamovic A."/>
            <person name="Ireland A."/>
            <person name="Larimer J."/>
            <person name="McCowan C."/>
            <person name="Murphy C."/>
            <person name="Pearson M."/>
            <person name="Poon T.W."/>
            <person name="Priest M."/>
            <person name="Roberts A."/>
            <person name="Saif S."/>
            <person name="Shea T."/>
            <person name="Sisk P."/>
            <person name="Sykes S."/>
            <person name="Wortman J."/>
            <person name="Nusbaum C."/>
            <person name="Birren B."/>
        </authorList>
    </citation>
    <scope>NUCLEOTIDE SEQUENCE [LARGE SCALE GENOMIC DNA]</scope>
    <source>
        <strain evidence="29">WRAIR2</strain>
    </source>
</reference>
<dbReference type="Gene3D" id="2.60.40.1730">
    <property type="entry name" value="tricorn interacting facor f3 domain"/>
    <property type="match status" value="1"/>
</dbReference>
<evidence type="ECO:0000256" key="11">
    <source>
        <dbReference type="ARBA" id="ARBA00022801"/>
    </source>
</evidence>
<dbReference type="EnsemblMetazoa" id="ADIR006613-RA">
    <property type="protein sequence ID" value="ADIR006613-PA"/>
    <property type="gene ID" value="ADIR006613"/>
</dbReference>
<evidence type="ECO:0000256" key="16">
    <source>
        <dbReference type="ARBA" id="ARBA00023136"/>
    </source>
</evidence>
<dbReference type="GO" id="GO:0070006">
    <property type="term" value="F:metalloaminopeptidase activity"/>
    <property type="evidence" value="ECO:0007669"/>
    <property type="project" value="TreeGrafter"/>
</dbReference>
<evidence type="ECO:0000259" key="26">
    <source>
        <dbReference type="Pfam" id="PF11838"/>
    </source>
</evidence>
<feature type="domain" description="ERAP1-like C-terminal" evidence="26">
    <location>
        <begin position="588"/>
        <end position="886"/>
    </location>
</feature>
<dbReference type="STRING" id="7168.A0A182NG41"/>
<reference evidence="28" key="2">
    <citation type="submission" date="2020-05" db="UniProtKB">
        <authorList>
            <consortium name="EnsemblMetazoa"/>
        </authorList>
    </citation>
    <scope>IDENTIFICATION</scope>
    <source>
        <strain evidence="28">WRAIR2</strain>
    </source>
</reference>
<sequence length="933" mass="106664">MLFHNLFGIVILLLGIDSAVHAEHPTLRKWNKFGDLVDTSVPEQQDNSAQEFRYRLPTYIVPLHYDLFLETQVHTGNRSYSGRVNIELDIRQQTKTIYVHSRGLRITSNELYLRNTPTNVTFLETLRYVEDVEREFVIFSIRRAIAPATYTLRLEFEGHLRTDEDGFYISSYRDANGARKYLASTQFQAISARAAFPCLDEPALKATISLNIQHHPSYDAISNMPVSANAGGPGYEVTMFETTPRMSIYLLAFMVSDFLYTENYEAKQRVFARPNAINQTHYPLEAGVRVMNALDEHLGLPFNSYMPKVDQAALTEFSAGAMENWGLCKYREEYLLYEPGVTTYRTQTTITTIIAHEYAHQWFGNVVTNKWWSYLWLNEGFATLYEFMAADMAYPERQYRDLFNVQVVQRVLVTDAEESTRPMTFSRGATFNAILSLFDNIAYSKAGSVLQMFRQLLTEPVWRSVIRAYVERNEFGSVGTDEFVDAMMDVTDDGTDLLPEHVVIEDLVKSWVEQPGYPVLEVRRSYNGDIILSQDRFYSNKIVNDDATHWIIPYTILTAGDPLQNPLEWRWLTSKAVRISSPATNDQWLLANVNQTGFYRVNYDPSNWYMLIEALTNDTTSIPLHSRAQLIDDAFHLARSNRLDLEIALEVLTYVRHEREYPPWEAASRVFTYFNNRMRGLSNYALFQIFVDTLISDVFVTLDVTSVTPDERLLDKYLRQVVSSWACRMGIESCLSDTRIALEREVSGEEPVHPDVADLVYCYGLRTTSTTAFQYLYSKLQASDNRAQRSLLISALGCTIDSEQLSEYLRTAIGSEPQVNYDLEERYYVLTSVLTTREGVDALIQFLMENYSYVASVLGTNILNSLVQAIASRTNTPAEEQMLNTLLVVLDSVLPATAIASAQSTVSRNLAWPSTREGVLLSYFLERFGFQPA</sequence>
<feature type="domain" description="Peptidase M1 membrane alanine aminopeptidase" evidence="25">
    <location>
        <begin position="282"/>
        <end position="492"/>
    </location>
</feature>
<keyword evidence="6" id="KW-0336">GPI-anchor</keyword>
<dbReference type="Gene3D" id="1.25.50.20">
    <property type="match status" value="1"/>
</dbReference>
<organism evidence="28 29">
    <name type="scientific">Anopheles dirus</name>
    <dbReference type="NCBI Taxonomy" id="7168"/>
    <lineage>
        <taxon>Eukaryota</taxon>
        <taxon>Metazoa</taxon>
        <taxon>Ecdysozoa</taxon>
        <taxon>Arthropoda</taxon>
        <taxon>Hexapoda</taxon>
        <taxon>Insecta</taxon>
        <taxon>Pterygota</taxon>
        <taxon>Neoptera</taxon>
        <taxon>Endopterygota</taxon>
        <taxon>Diptera</taxon>
        <taxon>Nematocera</taxon>
        <taxon>Culicoidea</taxon>
        <taxon>Culicidae</taxon>
        <taxon>Anophelinae</taxon>
        <taxon>Anopheles</taxon>
    </lineage>
</organism>
<evidence type="ECO:0000259" key="25">
    <source>
        <dbReference type="Pfam" id="PF01433"/>
    </source>
</evidence>
<evidence type="ECO:0000256" key="1">
    <source>
        <dbReference type="ARBA" id="ARBA00000098"/>
    </source>
</evidence>
<evidence type="ECO:0000256" key="7">
    <source>
        <dbReference type="ARBA" id="ARBA00022670"/>
    </source>
</evidence>
<dbReference type="GO" id="GO:0008270">
    <property type="term" value="F:zinc ion binding"/>
    <property type="evidence" value="ECO:0007669"/>
    <property type="project" value="UniProtKB-UniRule"/>
</dbReference>
<dbReference type="GO" id="GO:0006508">
    <property type="term" value="P:proteolysis"/>
    <property type="evidence" value="ECO:0007669"/>
    <property type="project" value="UniProtKB-KW"/>
</dbReference>
<dbReference type="CDD" id="cd09601">
    <property type="entry name" value="M1_APN-Q_like"/>
    <property type="match status" value="1"/>
</dbReference>
<keyword evidence="14" id="KW-1133">Transmembrane helix</keyword>
<keyword evidence="7 23" id="KW-0645">Protease</keyword>
<keyword evidence="16" id="KW-0472">Membrane</keyword>
<feature type="chain" id="PRO_5008129908" description="Aminopeptidase" evidence="24">
    <location>
        <begin position="23"/>
        <end position="933"/>
    </location>
</feature>
<keyword evidence="29" id="KW-1185">Reference proteome</keyword>
<evidence type="ECO:0000256" key="4">
    <source>
        <dbReference type="ARBA" id="ARBA00010136"/>
    </source>
</evidence>
<keyword evidence="23" id="KW-0031">Aminopeptidase</keyword>
<dbReference type="InterPro" id="IPR014782">
    <property type="entry name" value="Peptidase_M1_dom"/>
</dbReference>
<dbReference type="GO" id="GO:0042277">
    <property type="term" value="F:peptide binding"/>
    <property type="evidence" value="ECO:0007669"/>
    <property type="project" value="TreeGrafter"/>
</dbReference>
<dbReference type="FunFam" id="1.10.390.10:FF:000019">
    <property type="entry name" value="Aminopeptidase"/>
    <property type="match status" value="1"/>
</dbReference>
<comment type="subcellular location">
    <subcellularLocation>
        <location evidence="3">Cell membrane</location>
        <topology evidence="3">Lipid-anchor</topology>
        <topology evidence="3">GPI-anchor</topology>
    </subcellularLocation>
    <subcellularLocation>
        <location evidence="2">Membrane</location>
        <topology evidence="2">Single-pass type II membrane protein</topology>
    </subcellularLocation>
</comment>
<dbReference type="InterPro" id="IPR045357">
    <property type="entry name" value="Aminopeptidase_N-like_N"/>
</dbReference>
<keyword evidence="5" id="KW-1003">Cell membrane</keyword>
<evidence type="ECO:0000256" key="5">
    <source>
        <dbReference type="ARBA" id="ARBA00022475"/>
    </source>
</evidence>
<evidence type="ECO:0000256" key="13">
    <source>
        <dbReference type="ARBA" id="ARBA00022968"/>
    </source>
</evidence>
<dbReference type="SUPFAM" id="SSF63737">
    <property type="entry name" value="Leukotriene A4 hydrolase N-terminal domain"/>
    <property type="match status" value="1"/>
</dbReference>
<dbReference type="GO" id="GO:0005886">
    <property type="term" value="C:plasma membrane"/>
    <property type="evidence" value="ECO:0007669"/>
    <property type="project" value="UniProtKB-SubCell"/>
</dbReference>
<dbReference type="InterPro" id="IPR034016">
    <property type="entry name" value="M1_APN-typ"/>
</dbReference>
<dbReference type="EC" id="3.4.11.-" evidence="23"/>
<dbReference type="GO" id="GO:0016285">
    <property type="term" value="F:alanyl aminopeptidase activity"/>
    <property type="evidence" value="ECO:0007669"/>
    <property type="project" value="UniProtKB-EC"/>
</dbReference>
<evidence type="ECO:0000256" key="24">
    <source>
        <dbReference type="SAM" id="SignalP"/>
    </source>
</evidence>
<dbReference type="FunFam" id="2.60.40.1730:FF:000012">
    <property type="entry name" value="Aminopeptidase N"/>
    <property type="match status" value="1"/>
</dbReference>
<accession>A0A182NG41</accession>
<evidence type="ECO:0000256" key="2">
    <source>
        <dbReference type="ARBA" id="ARBA00004606"/>
    </source>
</evidence>
<dbReference type="SUPFAM" id="SSF55486">
    <property type="entry name" value="Metalloproteases ('zincins'), catalytic domain"/>
    <property type="match status" value="1"/>
</dbReference>
<keyword evidence="9 21" id="KW-0479">Metal-binding</keyword>
<keyword evidence="10 24" id="KW-0732">Signal</keyword>
<dbReference type="Proteomes" id="UP000075884">
    <property type="component" value="Unassembled WGS sequence"/>
</dbReference>
<dbReference type="PANTHER" id="PTHR11533">
    <property type="entry name" value="PROTEASE M1 ZINC METALLOPROTEASE"/>
    <property type="match status" value="1"/>
</dbReference>
<protein>
    <recommendedName>
        <fullName evidence="23">Aminopeptidase</fullName>
        <ecNumber evidence="23">3.4.11.-</ecNumber>
    </recommendedName>
</protein>
<dbReference type="Pfam" id="PF17900">
    <property type="entry name" value="Peptidase_M1_N"/>
    <property type="match status" value="1"/>
</dbReference>
<dbReference type="GO" id="GO:0005737">
    <property type="term" value="C:cytoplasm"/>
    <property type="evidence" value="ECO:0007669"/>
    <property type="project" value="TreeGrafter"/>
</dbReference>